<dbReference type="RefSeq" id="WP_096491106.1">
    <property type="nucleotide sequence ID" value="NZ_CP023445.1"/>
</dbReference>
<dbReference type="Gene3D" id="1.10.10.10">
    <property type="entry name" value="Winged helix-like DNA-binding domain superfamily/Winged helix DNA-binding domain"/>
    <property type="match status" value="1"/>
</dbReference>
<evidence type="ECO:0000313" key="3">
    <source>
        <dbReference type="Proteomes" id="UP000218505"/>
    </source>
</evidence>
<reference evidence="2" key="1">
    <citation type="submission" date="2017-09" db="EMBL/GenBank/DDBJ databases">
        <title>Complete Genome Sequence of ansamitocin-producing Bacterium Actinosynnema pretiosum X47.</title>
        <authorList>
            <person name="Cao G."/>
            <person name="Zong G."/>
            <person name="Zhong C."/>
            <person name="Fu J."/>
        </authorList>
    </citation>
    <scope>NUCLEOTIDE SEQUENCE [LARGE SCALE GENOMIC DNA]</scope>
    <source>
        <strain evidence="2">X47</strain>
    </source>
</reference>
<dbReference type="Pfam" id="PF17778">
    <property type="entry name" value="WHD_BLACT"/>
    <property type="match status" value="1"/>
</dbReference>
<dbReference type="Gene3D" id="3.60.15.10">
    <property type="entry name" value="Ribonuclease Z/Hydroxyacylglutathione hydrolase-like"/>
    <property type="match status" value="1"/>
</dbReference>
<dbReference type="InterPro" id="IPR036388">
    <property type="entry name" value="WH-like_DNA-bd_sf"/>
</dbReference>
<sequence>MSGRPAEGERFEHPAYGVLRPVTPEAAVLLADNPSVMTLDGTNTWVLRAPGEESCVVVDPGPSDEAHLARAAGFGPVAQVLLTHGHPDHAEGAREFGERVGAPVRALDPALRLGDEGLAHGDVVAAAGLEIRVVGTPGHTSDSLCFLVGGAVLTGDTILGRGTTIVAHPDGRLGDYLESLRVLADLPPGTTVLPGHGPELPDAAEAARRYLAHREQRLAQVVAALEALGPGATARQVVEVVYADVDRALWPAAEWSVRAQLEHLRR</sequence>
<dbReference type="PANTHER" id="PTHR23131">
    <property type="entry name" value="ENDORIBONUCLEASE LACTB2"/>
    <property type="match status" value="1"/>
</dbReference>
<organism evidence="2 3">
    <name type="scientific">Actinosynnema pretiosum</name>
    <dbReference type="NCBI Taxonomy" id="42197"/>
    <lineage>
        <taxon>Bacteria</taxon>
        <taxon>Bacillati</taxon>
        <taxon>Actinomycetota</taxon>
        <taxon>Actinomycetes</taxon>
        <taxon>Pseudonocardiales</taxon>
        <taxon>Pseudonocardiaceae</taxon>
        <taxon>Actinosynnema</taxon>
    </lineage>
</organism>
<dbReference type="Pfam" id="PF00753">
    <property type="entry name" value="Lactamase_B"/>
    <property type="match status" value="1"/>
</dbReference>
<accession>A0A290YZB2</accession>
<dbReference type="InterPro" id="IPR001279">
    <property type="entry name" value="Metallo-B-lactamas"/>
</dbReference>
<dbReference type="CDD" id="cd16278">
    <property type="entry name" value="metallo-hydrolase-like_MBL-fold"/>
    <property type="match status" value="1"/>
</dbReference>
<proteinExistence type="predicted"/>
<dbReference type="InterPro" id="IPR036866">
    <property type="entry name" value="RibonucZ/Hydroxyglut_hydro"/>
</dbReference>
<dbReference type="GO" id="GO:0016787">
    <property type="term" value="F:hydrolase activity"/>
    <property type="evidence" value="ECO:0007669"/>
    <property type="project" value="UniProtKB-KW"/>
</dbReference>
<dbReference type="InterPro" id="IPR050662">
    <property type="entry name" value="Sec-metab_biosynth-thioest"/>
</dbReference>
<protein>
    <submittedName>
        <fullName evidence="2">MBL fold metallo-hydrolase</fullName>
    </submittedName>
</protein>
<evidence type="ECO:0000313" key="2">
    <source>
        <dbReference type="EMBL" id="ATE52069.1"/>
    </source>
</evidence>
<keyword evidence="3" id="KW-1185">Reference proteome</keyword>
<dbReference type="SUPFAM" id="SSF56281">
    <property type="entry name" value="Metallo-hydrolase/oxidoreductase"/>
    <property type="match status" value="1"/>
</dbReference>
<dbReference type="Proteomes" id="UP000218505">
    <property type="component" value="Chromosome"/>
</dbReference>
<dbReference type="SMART" id="SM00849">
    <property type="entry name" value="Lactamase_B"/>
    <property type="match status" value="1"/>
</dbReference>
<dbReference type="AlphaFoldDB" id="A0A290YZB2"/>
<name>A0A290YZB2_9PSEU</name>
<dbReference type="InterPro" id="IPR041516">
    <property type="entry name" value="LACTB2_WH"/>
</dbReference>
<dbReference type="KEGG" id="apre:CNX65_01175"/>
<dbReference type="EMBL" id="CP023445">
    <property type="protein sequence ID" value="ATE52069.1"/>
    <property type="molecule type" value="Genomic_DNA"/>
</dbReference>
<feature type="domain" description="Metallo-beta-lactamase" evidence="1">
    <location>
        <begin position="41"/>
        <end position="196"/>
    </location>
</feature>
<dbReference type="PANTHER" id="PTHR23131:SF0">
    <property type="entry name" value="ENDORIBONUCLEASE LACTB2"/>
    <property type="match status" value="1"/>
</dbReference>
<evidence type="ECO:0000259" key="1">
    <source>
        <dbReference type="SMART" id="SM00849"/>
    </source>
</evidence>
<gene>
    <name evidence="2" type="ORF">CNX65_01175</name>
</gene>